<keyword evidence="4" id="KW-1185">Reference proteome</keyword>
<dbReference type="EMBL" id="KZ679131">
    <property type="protein sequence ID" value="PTB76728.1"/>
    <property type="molecule type" value="Genomic_DNA"/>
</dbReference>
<keyword evidence="2" id="KW-1133">Transmembrane helix</keyword>
<evidence type="ECO:0000313" key="4">
    <source>
        <dbReference type="Proteomes" id="UP000240760"/>
    </source>
</evidence>
<sequence length="176" mass="19749">MELVTCCCWLSGILVHCAFIFIPPSFFFCFCPLFFFFFFFLLDYCFHGHVTKVRSLAQAFAAPPALVLFPTYPMFIAMPRIPGITMLSCPCMLHQAIAISNSFCSCFVLRPLNIAHSTQCLHSSFASQQRHDRHPLNVVGSLTSCPEPRRRAIVTGEKKKHKPWLKGGEIPGSATS</sequence>
<gene>
    <name evidence="3" type="ORF">M440DRAFT_301496</name>
</gene>
<protein>
    <submittedName>
        <fullName evidence="3">Uncharacterized protein</fullName>
    </submittedName>
</protein>
<dbReference type="AlphaFoldDB" id="A0A2T4C5D0"/>
<evidence type="ECO:0000256" key="2">
    <source>
        <dbReference type="SAM" id="Phobius"/>
    </source>
</evidence>
<organism evidence="3 4">
    <name type="scientific">Trichoderma longibrachiatum ATCC 18648</name>
    <dbReference type="NCBI Taxonomy" id="983965"/>
    <lineage>
        <taxon>Eukaryota</taxon>
        <taxon>Fungi</taxon>
        <taxon>Dikarya</taxon>
        <taxon>Ascomycota</taxon>
        <taxon>Pezizomycotina</taxon>
        <taxon>Sordariomycetes</taxon>
        <taxon>Hypocreomycetidae</taxon>
        <taxon>Hypocreales</taxon>
        <taxon>Hypocreaceae</taxon>
        <taxon>Trichoderma</taxon>
    </lineage>
</organism>
<feature type="transmembrane region" description="Helical" evidence="2">
    <location>
        <begin position="27"/>
        <end position="46"/>
    </location>
</feature>
<keyword evidence="2" id="KW-0812">Transmembrane</keyword>
<keyword evidence="2" id="KW-0472">Membrane</keyword>
<evidence type="ECO:0000313" key="3">
    <source>
        <dbReference type="EMBL" id="PTB76728.1"/>
    </source>
</evidence>
<proteinExistence type="predicted"/>
<accession>A0A2T4C5D0</accession>
<feature type="region of interest" description="Disordered" evidence="1">
    <location>
        <begin position="156"/>
        <end position="176"/>
    </location>
</feature>
<evidence type="ECO:0000256" key="1">
    <source>
        <dbReference type="SAM" id="MobiDB-lite"/>
    </source>
</evidence>
<dbReference type="Proteomes" id="UP000240760">
    <property type="component" value="Unassembled WGS sequence"/>
</dbReference>
<name>A0A2T4C5D0_TRILO</name>
<reference evidence="3 4" key="1">
    <citation type="submission" date="2016-07" db="EMBL/GenBank/DDBJ databases">
        <title>Multiple horizontal gene transfer events from other fungi enriched the ability of initially mycotrophic Trichoderma (Ascomycota) to feed on dead plant biomass.</title>
        <authorList>
            <consortium name="DOE Joint Genome Institute"/>
            <person name="Aerts A."/>
            <person name="Atanasova L."/>
            <person name="Chenthamara K."/>
            <person name="Zhang J."/>
            <person name="Grujic M."/>
            <person name="Henrissat B."/>
            <person name="Kuo A."/>
            <person name="Salamov A."/>
            <person name="Lipzen A."/>
            <person name="Labutti K."/>
            <person name="Barry K."/>
            <person name="Miao Y."/>
            <person name="Rahimi M.J."/>
            <person name="Shen Q."/>
            <person name="Grigoriev I.V."/>
            <person name="Kubicek C.P."/>
            <person name="Druzhinina I.S."/>
        </authorList>
    </citation>
    <scope>NUCLEOTIDE SEQUENCE [LARGE SCALE GENOMIC DNA]</scope>
    <source>
        <strain evidence="3 4">ATCC 18648</strain>
    </source>
</reference>